<comment type="caution">
    <text evidence="6">The sequence shown here is derived from an EMBL/GenBank/DDBJ whole genome shotgun (WGS) entry which is preliminary data.</text>
</comment>
<evidence type="ECO:0000256" key="1">
    <source>
        <dbReference type="ARBA" id="ARBA00022729"/>
    </source>
</evidence>
<dbReference type="GO" id="GO:0008253">
    <property type="term" value="F:5'-nucleotidase activity"/>
    <property type="evidence" value="ECO:0007669"/>
    <property type="project" value="TreeGrafter"/>
</dbReference>
<evidence type="ECO:0000256" key="3">
    <source>
        <dbReference type="SAM" id="MobiDB-lite"/>
    </source>
</evidence>
<dbReference type="InterPro" id="IPR008334">
    <property type="entry name" value="5'-Nucleotdase_C"/>
</dbReference>
<keyword evidence="1 2" id="KW-0732">Signal</keyword>
<feature type="domain" description="5'-Nucleotidase C-terminal" evidence="5">
    <location>
        <begin position="392"/>
        <end position="538"/>
    </location>
</feature>
<dbReference type="InterPro" id="IPR006179">
    <property type="entry name" value="5_nucleotidase/apyrase"/>
</dbReference>
<dbReference type="PANTHER" id="PTHR11575">
    <property type="entry name" value="5'-NUCLEOTIDASE-RELATED"/>
    <property type="match status" value="1"/>
</dbReference>
<dbReference type="GO" id="GO:0030288">
    <property type="term" value="C:outer membrane-bounded periplasmic space"/>
    <property type="evidence" value="ECO:0007669"/>
    <property type="project" value="TreeGrafter"/>
</dbReference>
<dbReference type="PRINTS" id="PR01607">
    <property type="entry name" value="APYRASEFAMLY"/>
</dbReference>
<evidence type="ECO:0000313" key="6">
    <source>
        <dbReference type="EMBL" id="MUN07758.1"/>
    </source>
</evidence>
<dbReference type="AlphaFoldDB" id="A0A7C9MIA2"/>
<dbReference type="PROSITE" id="PS51318">
    <property type="entry name" value="TAT"/>
    <property type="match status" value="1"/>
</dbReference>
<dbReference type="GO" id="GO:0000166">
    <property type="term" value="F:nucleotide binding"/>
    <property type="evidence" value="ECO:0007669"/>
    <property type="project" value="UniProtKB-KW"/>
</dbReference>
<proteinExistence type="inferred from homology"/>
<dbReference type="Pfam" id="PF02872">
    <property type="entry name" value="5_nucleotid_C"/>
    <property type="match status" value="1"/>
</dbReference>
<dbReference type="GO" id="GO:0008768">
    <property type="term" value="F:UDP-sugar diphosphatase activity"/>
    <property type="evidence" value="ECO:0007669"/>
    <property type="project" value="TreeGrafter"/>
</dbReference>
<keyword evidence="2" id="KW-0547">Nucleotide-binding</keyword>
<dbReference type="InterPro" id="IPR036907">
    <property type="entry name" value="5'-Nucleotdase_C_sf"/>
</dbReference>
<sequence length="667" mass="69656">MQQRSPGAARSRATSPKQARRRVAAGALAGATAVALALGGMASAQAAPSPKGQEARSVDINLFTVNDFHGRIEQSGTAAGIARLASAVDHFRAQNSNTVFAAAGDMIGASTFTSFIQDDVPTIEALNAAGLDVSSVGNHEFDKGFADLTDRVMPLADFEYLGANIYDKATGDVALPEYWLAKFQGVTIGFVGAVTDELPSLVSPSGIEDITVGSPVEAANRVADELSDGKKGNGEADIVIMLVHEGAATTSVASATDPNSRFGDIVLNANDNIDAIVSGHTHLPYNHVIDGRPVISSGQYGERFSNMEISYDRATKSITKMENTLYTMATAFDANNNVTAWLYEPDPEIVPIVTEATEIANELGNVVIGDTAAALNRAQRPGVVNGVPALVENRGGESTLGNLVADVQLWALNEDGTRSVDITFMNPGGLRADIDQGSTTYREVANVQSFANTLVTLDLTGAQIKGILEEQWQPAGASRPFLKLGVNEGLTYTYDPTAAQGSRITEIFLDGVALDPAATYSVGANSFLASGGDNFVTFRDGVNKADSGKIDLEAMVDYFETVGTVSPDYAQRAVGVDVVSVAGGQATVDLSSLDFSTTEPKAGTVTVSLEGVDVATVAVDPSFPNPATFDEIGRASVTFTIPAGATADSRFVITTPTGTTSSFTLPL</sequence>
<dbReference type="SUPFAM" id="SSF55816">
    <property type="entry name" value="5'-nucleotidase (syn. UDP-sugar hydrolase), C-terminal domain"/>
    <property type="match status" value="1"/>
</dbReference>
<dbReference type="RefSeq" id="WP_155842604.1">
    <property type="nucleotide sequence ID" value="NZ_BAAAIA010000005.1"/>
</dbReference>
<keyword evidence="2" id="KW-0378">Hydrolase</keyword>
<dbReference type="PANTHER" id="PTHR11575:SF24">
    <property type="entry name" value="5'-NUCLEOTIDASE"/>
    <property type="match status" value="1"/>
</dbReference>
<evidence type="ECO:0000313" key="7">
    <source>
        <dbReference type="Proteomes" id="UP000480122"/>
    </source>
</evidence>
<protein>
    <submittedName>
        <fullName evidence="6">Bifunctional metallophosphatase/5'-nucleotidase</fullName>
    </submittedName>
</protein>
<feature type="chain" id="PRO_5029033085" evidence="2">
    <location>
        <begin position="47"/>
        <end position="667"/>
    </location>
</feature>
<gene>
    <name evidence="6" type="ORF">GLX25_11615</name>
</gene>
<comment type="similarity">
    <text evidence="2">Belongs to the 5'-nucleotidase family.</text>
</comment>
<organism evidence="6 7">
    <name type="scientific">Agromyces luteolus</name>
    <dbReference type="NCBI Taxonomy" id="88373"/>
    <lineage>
        <taxon>Bacteria</taxon>
        <taxon>Bacillati</taxon>
        <taxon>Actinomycetota</taxon>
        <taxon>Actinomycetes</taxon>
        <taxon>Micrococcales</taxon>
        <taxon>Microbacteriaceae</taxon>
        <taxon>Agromyces</taxon>
    </lineage>
</organism>
<name>A0A7C9MIA2_9MICO</name>
<dbReference type="EMBL" id="WODA01000022">
    <property type="protein sequence ID" value="MUN07758.1"/>
    <property type="molecule type" value="Genomic_DNA"/>
</dbReference>
<dbReference type="InterPro" id="IPR029052">
    <property type="entry name" value="Metallo-depent_PP-like"/>
</dbReference>
<keyword evidence="7" id="KW-1185">Reference proteome</keyword>
<dbReference type="Gene3D" id="3.60.21.10">
    <property type="match status" value="1"/>
</dbReference>
<dbReference type="Proteomes" id="UP000480122">
    <property type="component" value="Unassembled WGS sequence"/>
</dbReference>
<dbReference type="Pfam" id="PF00149">
    <property type="entry name" value="Metallophos"/>
    <property type="match status" value="1"/>
</dbReference>
<feature type="region of interest" description="Disordered" evidence="3">
    <location>
        <begin position="1"/>
        <end position="22"/>
    </location>
</feature>
<evidence type="ECO:0000259" key="5">
    <source>
        <dbReference type="Pfam" id="PF02872"/>
    </source>
</evidence>
<dbReference type="OrthoDB" id="1016457at2"/>
<evidence type="ECO:0000259" key="4">
    <source>
        <dbReference type="Pfam" id="PF00149"/>
    </source>
</evidence>
<evidence type="ECO:0000256" key="2">
    <source>
        <dbReference type="RuleBase" id="RU362119"/>
    </source>
</evidence>
<dbReference type="InterPro" id="IPR004843">
    <property type="entry name" value="Calcineurin-like_PHP"/>
</dbReference>
<dbReference type="InterPro" id="IPR006311">
    <property type="entry name" value="TAT_signal"/>
</dbReference>
<feature type="signal peptide" evidence="2">
    <location>
        <begin position="1"/>
        <end position="46"/>
    </location>
</feature>
<dbReference type="Gene3D" id="3.90.780.10">
    <property type="entry name" value="5'-Nucleotidase, C-terminal domain"/>
    <property type="match status" value="1"/>
</dbReference>
<accession>A0A7C9MIA2</accession>
<dbReference type="SUPFAM" id="SSF56300">
    <property type="entry name" value="Metallo-dependent phosphatases"/>
    <property type="match status" value="1"/>
</dbReference>
<dbReference type="GO" id="GO:0009166">
    <property type="term" value="P:nucleotide catabolic process"/>
    <property type="evidence" value="ECO:0007669"/>
    <property type="project" value="InterPro"/>
</dbReference>
<reference evidence="6 7" key="1">
    <citation type="submission" date="2019-11" db="EMBL/GenBank/DDBJ databases">
        <title>Agromyces kandeliae sp. nov., isolated from mangrove soil.</title>
        <authorList>
            <person name="Wang R."/>
        </authorList>
    </citation>
    <scope>NUCLEOTIDE SEQUENCE [LARGE SCALE GENOMIC DNA]</scope>
    <source>
        <strain evidence="6 7">JCM 11431</strain>
    </source>
</reference>
<feature type="domain" description="Calcineurin-like phosphoesterase" evidence="4">
    <location>
        <begin position="65"/>
        <end position="283"/>
    </location>
</feature>